<comment type="caution">
    <text evidence="2">The sequence shown here is derived from an EMBL/GenBank/DDBJ whole genome shotgun (WGS) entry which is preliminary data.</text>
</comment>
<dbReference type="Proteomes" id="UP000644441">
    <property type="component" value="Unassembled WGS sequence"/>
</dbReference>
<organism evidence="2 3">
    <name type="scientific">Alloalcanivorax venustensis ISO4</name>
    <dbReference type="NCBI Taxonomy" id="1177184"/>
    <lineage>
        <taxon>Bacteria</taxon>
        <taxon>Pseudomonadati</taxon>
        <taxon>Pseudomonadota</taxon>
        <taxon>Gammaproteobacteria</taxon>
        <taxon>Oceanospirillales</taxon>
        <taxon>Alcanivoracaceae</taxon>
        <taxon>Alloalcanivorax</taxon>
    </lineage>
</organism>
<feature type="domain" description="AB hydrolase-1" evidence="1">
    <location>
        <begin position="26"/>
        <end position="246"/>
    </location>
</feature>
<keyword evidence="2" id="KW-0378">Hydrolase</keyword>
<dbReference type="InterPro" id="IPR050266">
    <property type="entry name" value="AB_hydrolase_sf"/>
</dbReference>
<gene>
    <name evidence="2" type="ORF">ISO4_00231</name>
</gene>
<keyword evidence="3" id="KW-1185">Reference proteome</keyword>
<sequence length="257" mass="27563">MEREVILSDGRRLAATEKNGSGDTLVVLVHGWCCRRSDWHAYLESAPETVSFLAPDLPGHGDSASTPGTWTVAGMARDIADLVRARRPARVVLVGHSMGGAVALEAAALLESVAAVVFVDTFIIPYGDLSEDDAAGIEGGFHEDFPAAVGRLVEANTSDAMPEHLKQTLGAQMASAAPDKMLPLWGDLLRWNPEPAFAAVKAPLFAINGEMIPDVARQRCAGRVSDTVLAYPGHFPQWEQPEAFSQALNKQLEALRL</sequence>
<evidence type="ECO:0000259" key="1">
    <source>
        <dbReference type="Pfam" id="PF12697"/>
    </source>
</evidence>
<dbReference type="InterPro" id="IPR029058">
    <property type="entry name" value="AB_hydrolase_fold"/>
</dbReference>
<evidence type="ECO:0000313" key="2">
    <source>
        <dbReference type="EMBL" id="MBF5051629.1"/>
    </source>
</evidence>
<dbReference type="EMBL" id="ARXR01000001">
    <property type="protein sequence ID" value="MBF5051629.1"/>
    <property type="molecule type" value="Genomic_DNA"/>
</dbReference>
<protein>
    <submittedName>
        <fullName evidence="2">Alpha/beta fold family hydrolase</fullName>
    </submittedName>
</protein>
<proteinExistence type="predicted"/>
<dbReference type="Gene3D" id="3.40.50.1820">
    <property type="entry name" value="alpha/beta hydrolase"/>
    <property type="match status" value="1"/>
</dbReference>
<dbReference type="PANTHER" id="PTHR43798:SF33">
    <property type="entry name" value="HYDROLASE, PUTATIVE (AFU_ORTHOLOGUE AFUA_2G14860)-RELATED"/>
    <property type="match status" value="1"/>
</dbReference>
<name>A0ABS0ABZ2_9GAMM</name>
<dbReference type="PANTHER" id="PTHR43798">
    <property type="entry name" value="MONOACYLGLYCEROL LIPASE"/>
    <property type="match status" value="1"/>
</dbReference>
<dbReference type="InterPro" id="IPR000073">
    <property type="entry name" value="AB_hydrolase_1"/>
</dbReference>
<dbReference type="PRINTS" id="PR00111">
    <property type="entry name" value="ABHYDROLASE"/>
</dbReference>
<dbReference type="RefSeq" id="WP_228547816.1">
    <property type="nucleotide sequence ID" value="NZ_ARXR01000001.1"/>
</dbReference>
<accession>A0ABS0ABZ2</accession>
<reference evidence="2 3" key="1">
    <citation type="submission" date="2012-09" db="EMBL/GenBank/DDBJ databases">
        <title>Genome Sequence of alkane-degrading Bacterium Alcanivorax venustensis ISO4.</title>
        <authorList>
            <person name="Lai Q."/>
            <person name="Shao Z."/>
        </authorList>
    </citation>
    <scope>NUCLEOTIDE SEQUENCE [LARGE SCALE GENOMIC DNA]</scope>
    <source>
        <strain evidence="2 3">ISO4</strain>
    </source>
</reference>
<dbReference type="GO" id="GO:0016787">
    <property type="term" value="F:hydrolase activity"/>
    <property type="evidence" value="ECO:0007669"/>
    <property type="project" value="UniProtKB-KW"/>
</dbReference>
<evidence type="ECO:0000313" key="3">
    <source>
        <dbReference type="Proteomes" id="UP000644441"/>
    </source>
</evidence>
<dbReference type="Pfam" id="PF12697">
    <property type="entry name" value="Abhydrolase_6"/>
    <property type="match status" value="1"/>
</dbReference>
<dbReference type="SUPFAM" id="SSF53474">
    <property type="entry name" value="alpha/beta-Hydrolases"/>
    <property type="match status" value="1"/>
</dbReference>